<protein>
    <submittedName>
        <fullName evidence="2">Uncharacterized protein</fullName>
    </submittedName>
</protein>
<keyword evidence="1" id="KW-0472">Membrane</keyword>
<gene>
    <name evidence="2" type="ORF">Kpho02_60160</name>
</gene>
<dbReference type="Proteomes" id="UP001165041">
    <property type="component" value="Unassembled WGS sequence"/>
</dbReference>
<organism evidence="2 3">
    <name type="scientific">Kitasatospora phosalacinea</name>
    <dbReference type="NCBI Taxonomy" id="2065"/>
    <lineage>
        <taxon>Bacteria</taxon>
        <taxon>Bacillati</taxon>
        <taxon>Actinomycetota</taxon>
        <taxon>Actinomycetes</taxon>
        <taxon>Kitasatosporales</taxon>
        <taxon>Streptomycetaceae</taxon>
        <taxon>Kitasatospora</taxon>
    </lineage>
</organism>
<sequence>MLLTTLLLMLLLVLVTLLVGAGVAAVLHHSPAWAVPVAGAIATMTLVATIIGLLIAVAHS</sequence>
<name>A0A9W6QF51_9ACTN</name>
<keyword evidence="1" id="KW-1133">Transmembrane helix</keyword>
<dbReference type="AlphaFoldDB" id="A0A9W6QF51"/>
<accession>A0A9W6QF51</accession>
<reference evidence="2" key="1">
    <citation type="submission" date="2023-02" db="EMBL/GenBank/DDBJ databases">
        <title>Kitasatospora phosalacinea NBRC 14627.</title>
        <authorList>
            <person name="Ichikawa N."/>
            <person name="Sato H."/>
            <person name="Tonouchi N."/>
        </authorList>
    </citation>
    <scope>NUCLEOTIDE SEQUENCE</scope>
    <source>
        <strain evidence="2">NBRC 14627</strain>
    </source>
</reference>
<keyword evidence="1" id="KW-0812">Transmembrane</keyword>
<comment type="caution">
    <text evidence="2">The sequence shown here is derived from an EMBL/GenBank/DDBJ whole genome shotgun (WGS) entry which is preliminary data.</text>
</comment>
<dbReference type="EMBL" id="BSSA01000027">
    <property type="protein sequence ID" value="GLW73718.1"/>
    <property type="molecule type" value="Genomic_DNA"/>
</dbReference>
<evidence type="ECO:0000313" key="3">
    <source>
        <dbReference type="Proteomes" id="UP001165041"/>
    </source>
</evidence>
<evidence type="ECO:0000256" key="1">
    <source>
        <dbReference type="SAM" id="Phobius"/>
    </source>
</evidence>
<feature type="transmembrane region" description="Helical" evidence="1">
    <location>
        <begin position="34"/>
        <end position="58"/>
    </location>
</feature>
<evidence type="ECO:0000313" key="2">
    <source>
        <dbReference type="EMBL" id="GLW73718.1"/>
    </source>
</evidence>
<proteinExistence type="predicted"/>